<gene>
    <name evidence="3" type="ordered locus">MCAP_0620</name>
</gene>
<keyword evidence="1" id="KW-0472">Membrane</keyword>
<dbReference type="GeneID" id="23778425"/>
<evidence type="ECO:0000259" key="2">
    <source>
        <dbReference type="Pfam" id="PF20693"/>
    </source>
</evidence>
<dbReference type="Proteomes" id="UP000001928">
    <property type="component" value="Chromosome"/>
</dbReference>
<organism evidence="3 4">
    <name type="scientific">Mycoplasma capricolum subsp. capricolum (strain California kid / ATCC 27343 / NCTC 10154)</name>
    <dbReference type="NCBI Taxonomy" id="340047"/>
    <lineage>
        <taxon>Bacteria</taxon>
        <taxon>Bacillati</taxon>
        <taxon>Mycoplasmatota</taxon>
        <taxon>Mollicutes</taxon>
        <taxon>Mycoplasmataceae</taxon>
        <taxon>Mycoplasma</taxon>
    </lineage>
</organism>
<accession>Q2SRM5</accession>
<name>Q2SRM5_MYCCT</name>
<protein>
    <submittedName>
        <fullName evidence="3">Membrane protein, putative</fullName>
    </submittedName>
</protein>
<proteinExistence type="predicted"/>
<sequence>MNANKKFNVLSPITLEQNLSIYDEALDFAIDSSEKRIKNIGISGSYGAGKSTVWNTYVKKRNINNIISISLAKYYEAKSDTKMNIFDNSVFENRIERQIINQIISQIDPKLIPLYSNKIKENKNKREVLINFTFFTFFIVGIVGLSNISLFNDYLKLKFALIFIFNLCWIIPVLWSSINLIKNSKIKILEFNIKGIKGKFNEIDQKDETIFDKEIKQIIYLLYSSNTDYVVFDDLDRYKSIEIFEKLKQLNYLLNNYYKTKNKDKVVKFIYMVSDDLFDNESRTKFFDFIITIIPIKTSKTFVRNRLEAIDIDIDSEYIENILNIITNTRIFLNAINDYLIYKKLVMRRFQLKNSDKLNLFNIILVKNLLPDEFQHLQNNRGIIYELLNKDKEDYCKWAIDSLELKIKEIDKLIMSTSYWFSGIGYEHQFIVRELTNVLSIYDDLDNEEINLGLSREQVKNKPFEENDQTKVRVLARMYENKQVKARVKYATFGGIQYVIAEQELTYDEFFKKFVTKELIYKLNRVRRNGYKEIDKLKSIKKDLVESLYFCEELSINKLLKIIDWDNSNNQLAQKWFEELKRKDNAKNINNFSLIKSIFNLDLINEDYKKYINYIN</sequence>
<dbReference type="AlphaFoldDB" id="Q2SRM5"/>
<dbReference type="SUPFAM" id="SSF52540">
    <property type="entry name" value="P-loop containing nucleoside triphosphate hydrolases"/>
    <property type="match status" value="1"/>
</dbReference>
<dbReference type="RefSeq" id="WP_011387484.1">
    <property type="nucleotide sequence ID" value="NC_007633.1"/>
</dbReference>
<feature type="transmembrane region" description="Helical" evidence="1">
    <location>
        <begin position="157"/>
        <end position="178"/>
    </location>
</feature>
<dbReference type="PhylomeDB" id="Q2SRM5"/>
<evidence type="ECO:0000313" key="3">
    <source>
        <dbReference type="EMBL" id="ABC01553.1"/>
    </source>
</evidence>
<dbReference type="Pfam" id="PF20693">
    <property type="entry name" value="YobI-ATPase"/>
    <property type="match status" value="1"/>
</dbReference>
<feature type="domain" description="YobI-like P-loop NTPase" evidence="2">
    <location>
        <begin position="22"/>
        <end position="385"/>
    </location>
</feature>
<evidence type="ECO:0000256" key="1">
    <source>
        <dbReference type="SAM" id="Phobius"/>
    </source>
</evidence>
<dbReference type="EMBL" id="CP000123">
    <property type="protein sequence ID" value="ABC01553.1"/>
    <property type="molecule type" value="Genomic_DNA"/>
</dbReference>
<dbReference type="KEGG" id="mcp:MCAP_0620"/>
<keyword evidence="1" id="KW-1133">Transmembrane helix</keyword>
<dbReference type="InterPro" id="IPR027417">
    <property type="entry name" value="P-loop_NTPase"/>
</dbReference>
<evidence type="ECO:0000313" key="4">
    <source>
        <dbReference type="Proteomes" id="UP000001928"/>
    </source>
</evidence>
<feature type="transmembrane region" description="Helical" evidence="1">
    <location>
        <begin position="128"/>
        <end position="151"/>
    </location>
</feature>
<keyword evidence="1" id="KW-0812">Transmembrane</keyword>
<reference evidence="3 4" key="1">
    <citation type="submission" date="2005-09" db="EMBL/GenBank/DDBJ databases">
        <authorList>
            <person name="Glass J.I."/>
            <person name="Lartigue C."/>
            <person name="Pfannkoch C."/>
            <person name="Baden-Tillson H."/>
            <person name="Smith H.O."/>
            <person name="Venter J.C."/>
            <person name="Roske K."/>
            <person name="Wise K.S."/>
            <person name="Calcutt M.J."/>
            <person name="Nelson W.C."/>
            <person name="Nierman W.C."/>
        </authorList>
    </citation>
    <scope>NUCLEOTIDE SEQUENCE [LARGE SCALE GENOMIC DNA]</scope>
    <source>
        <strain evidence="4">California kid / ATCC 27343 / NCTC 10154</strain>
    </source>
</reference>
<dbReference type="HOGENOM" id="CLU_022932_0_0_14"/>
<dbReference type="InterPro" id="IPR048428">
    <property type="entry name" value="YobI-NTPase"/>
</dbReference>